<sequence length="685" mass="76300">MGVQGLTSYIEGKREFFTDLKLRNTRIVIDGNGLYFRLYFTSGLDKQRGGDYDSFAELARRFFEALSACSIRPFVVLDGGIDYTDKKFGTLKQRAQSRIRESHALSRGLHGSVLPLLTKEVFKQVLSRLQVPYVQCVAEADWEIACLANQWSCSVLASDSDFCIFDLKDGYCPFADFQWNNVRVCSDTAEKYIPALCFSVDKFCSHFGHMNKQLLPLLAVIMGNDYVHLQDMEVFFSQAKLPVGTLPGSGKTQARIDGLLRWLSKFDGPEEAVEKVVEYLGHKGHRGSFRELVSSSMKEYELSTSNLAKFFTDGVPVSNVPEVIACLPDWILMALGRGKLSSLIIDVLVLERVLLHVQVENCALPSSNLCSLPIRQVLYGLLLTWKRHLSGESARGWNKVCKDKSSALSVEEFDRQDLNLRSTSVQAVLPRSPEQLLLHKLAEVPLAVRLQTLLETLGVKPSVLQAVPPHLSLPVSVTCYWLTHSKPRPEQQHLQALLLGLVYGELCRERETISLSAPPGSAASCPGVRALREKLRRLRVWRGDRQGMDMDAAHVFSQWQAALLTSHYLNQLLCCPVPEPDCSGVYSGTLVHRVVRELRGGQAPERLLAGSALALTTFRTLLGAVLASVPPDFFFRKSKRRAKRPPRPRAAQTKGEAGRGGPPAARDAANRFSLLTVEDDEDDED</sequence>
<dbReference type="AlphaFoldDB" id="W5M077"/>
<accession>W5M077</accession>
<dbReference type="HOGENOM" id="CLU_017330_1_0_1"/>
<feature type="region of interest" description="Disordered" evidence="2">
    <location>
        <begin position="637"/>
        <end position="685"/>
    </location>
</feature>
<reference evidence="3" key="3">
    <citation type="submission" date="2025-09" db="UniProtKB">
        <authorList>
            <consortium name="Ensembl"/>
        </authorList>
    </citation>
    <scope>IDENTIFICATION</scope>
</reference>
<evidence type="ECO:0000256" key="2">
    <source>
        <dbReference type="SAM" id="MobiDB-lite"/>
    </source>
</evidence>
<dbReference type="STRING" id="7918.ENSLOCP00000001784"/>
<dbReference type="FunCoup" id="W5M077">
    <property type="interactions" value="881"/>
</dbReference>
<dbReference type="PANTHER" id="PTHR15665">
    <property type="entry name" value="ASTEROID PROTEIN"/>
    <property type="match status" value="1"/>
</dbReference>
<keyword evidence="4" id="KW-1185">Reference proteome</keyword>
<dbReference type="OMA" id="LPEWIQL"/>
<dbReference type="InterPro" id="IPR029060">
    <property type="entry name" value="PIN-like_dom_sf"/>
</dbReference>
<organism evidence="3 4">
    <name type="scientific">Lepisosteus oculatus</name>
    <name type="common">Spotted gar</name>
    <dbReference type="NCBI Taxonomy" id="7918"/>
    <lineage>
        <taxon>Eukaryota</taxon>
        <taxon>Metazoa</taxon>
        <taxon>Chordata</taxon>
        <taxon>Craniata</taxon>
        <taxon>Vertebrata</taxon>
        <taxon>Euteleostomi</taxon>
        <taxon>Actinopterygii</taxon>
        <taxon>Neopterygii</taxon>
        <taxon>Holostei</taxon>
        <taxon>Semionotiformes</taxon>
        <taxon>Lepisosteidae</taxon>
        <taxon>Lepisosteus</taxon>
    </lineage>
</organism>
<dbReference type="Proteomes" id="UP000018468">
    <property type="component" value="Linkage group LG11"/>
</dbReference>
<dbReference type="PANTHER" id="PTHR15665:SF1">
    <property type="entry name" value="PROTEIN ASTEROID HOMOLOG 1"/>
    <property type="match status" value="1"/>
</dbReference>
<dbReference type="InParanoid" id="W5M077"/>
<proteinExistence type="inferred from homology"/>
<evidence type="ECO:0000256" key="1">
    <source>
        <dbReference type="ARBA" id="ARBA00007398"/>
    </source>
</evidence>
<dbReference type="GeneTree" id="ENSGT00390000010145"/>
<reference evidence="3" key="2">
    <citation type="submission" date="2025-08" db="UniProtKB">
        <authorList>
            <consortium name="Ensembl"/>
        </authorList>
    </citation>
    <scope>IDENTIFICATION</scope>
</reference>
<dbReference type="Bgee" id="ENSLOCG00000001565">
    <property type="expression patterns" value="Expressed in testis and 13 other cell types or tissues"/>
</dbReference>
<evidence type="ECO:0000313" key="4">
    <source>
        <dbReference type="Proteomes" id="UP000018468"/>
    </source>
</evidence>
<dbReference type="Gene3D" id="3.40.50.1010">
    <property type="entry name" value="5'-nuclease"/>
    <property type="match status" value="1"/>
</dbReference>
<dbReference type="InterPro" id="IPR026832">
    <property type="entry name" value="Asteroid"/>
</dbReference>
<evidence type="ECO:0000313" key="3">
    <source>
        <dbReference type="Ensembl" id="ENSLOCP00000001784.1"/>
    </source>
</evidence>
<name>W5M077_LEPOC</name>
<feature type="compositionally biased region" description="Basic residues" evidence="2">
    <location>
        <begin position="637"/>
        <end position="647"/>
    </location>
</feature>
<dbReference type="EMBL" id="AHAT01012318">
    <property type="status" value="NOT_ANNOTATED_CDS"/>
    <property type="molecule type" value="Genomic_DNA"/>
</dbReference>
<dbReference type="eggNOG" id="ENOG502QQRA">
    <property type="taxonomic scope" value="Eukaryota"/>
</dbReference>
<dbReference type="Ensembl" id="ENSLOCT00000001789.1">
    <property type="protein sequence ID" value="ENSLOCP00000001784.1"/>
    <property type="gene ID" value="ENSLOCG00000001565.1"/>
</dbReference>
<dbReference type="SUPFAM" id="SSF88723">
    <property type="entry name" value="PIN domain-like"/>
    <property type="match status" value="1"/>
</dbReference>
<comment type="similarity">
    <text evidence="1">Belongs to the asteroid family.</text>
</comment>
<reference evidence="4" key="1">
    <citation type="submission" date="2011-12" db="EMBL/GenBank/DDBJ databases">
        <title>The Draft Genome of Lepisosteus oculatus.</title>
        <authorList>
            <consortium name="The Broad Institute Genome Assembly &amp; Analysis Group"/>
            <consortium name="Computational R&amp;D Group"/>
            <consortium name="and Sequencing Platform"/>
            <person name="Di Palma F."/>
            <person name="Alfoldi J."/>
            <person name="Johnson J."/>
            <person name="Berlin A."/>
            <person name="Gnerre S."/>
            <person name="Jaffe D."/>
            <person name="MacCallum I."/>
            <person name="Young S."/>
            <person name="Walker B.J."/>
            <person name="Lander E.S."/>
            <person name="Lindblad-Toh K."/>
        </authorList>
    </citation>
    <scope>NUCLEOTIDE SEQUENCE [LARGE SCALE GENOMIC DNA]</scope>
</reference>
<protein>
    <submittedName>
        <fullName evidence="3">Asteroid homolog 1</fullName>
    </submittedName>
</protein>